<gene>
    <name evidence="3" type="ORF">RND71_032458</name>
</gene>
<dbReference type="EMBL" id="JAVYJV010000017">
    <property type="protein sequence ID" value="KAK4349703.1"/>
    <property type="molecule type" value="Genomic_DNA"/>
</dbReference>
<feature type="compositionally biased region" description="Basic and acidic residues" evidence="1">
    <location>
        <begin position="1"/>
        <end position="10"/>
    </location>
</feature>
<keyword evidence="4" id="KW-1185">Reference proteome</keyword>
<proteinExistence type="predicted"/>
<protein>
    <recommendedName>
        <fullName evidence="2">NLP1-9 GAF domain-containing protein</fullName>
    </recommendedName>
</protein>
<evidence type="ECO:0000313" key="4">
    <source>
        <dbReference type="Proteomes" id="UP001291623"/>
    </source>
</evidence>
<organism evidence="3 4">
    <name type="scientific">Anisodus tanguticus</name>
    <dbReference type="NCBI Taxonomy" id="243964"/>
    <lineage>
        <taxon>Eukaryota</taxon>
        <taxon>Viridiplantae</taxon>
        <taxon>Streptophyta</taxon>
        <taxon>Embryophyta</taxon>
        <taxon>Tracheophyta</taxon>
        <taxon>Spermatophyta</taxon>
        <taxon>Magnoliopsida</taxon>
        <taxon>eudicotyledons</taxon>
        <taxon>Gunneridae</taxon>
        <taxon>Pentapetalae</taxon>
        <taxon>asterids</taxon>
        <taxon>lamiids</taxon>
        <taxon>Solanales</taxon>
        <taxon>Solanaceae</taxon>
        <taxon>Solanoideae</taxon>
        <taxon>Hyoscyameae</taxon>
        <taxon>Anisodus</taxon>
    </lineage>
</organism>
<evidence type="ECO:0000256" key="1">
    <source>
        <dbReference type="SAM" id="MobiDB-lite"/>
    </source>
</evidence>
<feature type="domain" description="NLP1-9 GAF" evidence="2">
    <location>
        <begin position="282"/>
        <end position="465"/>
    </location>
</feature>
<dbReference type="InterPro" id="IPR055081">
    <property type="entry name" value="NLP1-9_GAF"/>
</dbReference>
<feature type="compositionally biased region" description="Basic residues" evidence="1">
    <location>
        <begin position="548"/>
        <end position="558"/>
    </location>
</feature>
<sequence length="589" mass="64929">MSEPAPKSKEFSTTPSPSAEMDLDLDMDGSWSFDQIFAVSSNPTSPFLPCYPLWAFSDDNEEKIVGNGVSGALRISSHPRLTLVILRLQLNLSVNIDKGRLPPPISGLTPGDYTDGSCIIKERMTQALRHLKESTGERVLAQVWAPIKDAGRSVLTTSGQPFVLDPECNGLHQYRTVSLMYMFSADGETDGVLGLPGRVFRLKLPEWTPNVQYYSSKEFPRLDHALHYNVRGTLALPVFEPSGKSCVGVMELIMTSPRINYAAEVDKVCKALEVYVMGYMNQICNEGRQNALVDILEILTAVCETYKLPLAQTWIPCRHRSVLADGGGLKKSCSSFDGSCMGQVCMSTTDVAFYVVDAHMWGFRDACAEHHLQRGQGVAGRAYASQKSCYCEDITQFCKTEYPLVHYARLFGLTSCFAICLRSSHTGNDDYILEFFLPPNSGDYNNQQAFLNSLLLTMKQHFRSLSIASGGELDYDWSSVEIIKVSMEEKIDAKPESVPIPKSLPQPTSLPNGWTHLDLLGEQQLEVGSAVAKGEAPNLVSNSENKATGKKSERKRGKAEKTISLEVLQQYFAGSLKDAAKSLGGMFSI</sequence>
<dbReference type="PANTHER" id="PTHR32002:SF78">
    <property type="entry name" value="PROTEIN NLP6-LIKE ISOFORM X1"/>
    <property type="match status" value="1"/>
</dbReference>
<accession>A0AAE1UYE2</accession>
<feature type="region of interest" description="Disordered" evidence="1">
    <location>
        <begin position="1"/>
        <end position="20"/>
    </location>
</feature>
<dbReference type="Proteomes" id="UP001291623">
    <property type="component" value="Unassembled WGS sequence"/>
</dbReference>
<dbReference type="PANTHER" id="PTHR32002">
    <property type="entry name" value="PROTEIN NLP8"/>
    <property type="match status" value="1"/>
</dbReference>
<dbReference type="InterPro" id="IPR045012">
    <property type="entry name" value="NLP"/>
</dbReference>
<dbReference type="Pfam" id="PF22922">
    <property type="entry name" value="GAF_NLP"/>
    <property type="match status" value="1"/>
</dbReference>
<dbReference type="GO" id="GO:0003700">
    <property type="term" value="F:DNA-binding transcription factor activity"/>
    <property type="evidence" value="ECO:0007669"/>
    <property type="project" value="InterPro"/>
</dbReference>
<feature type="region of interest" description="Disordered" evidence="1">
    <location>
        <begin position="533"/>
        <end position="559"/>
    </location>
</feature>
<dbReference type="AlphaFoldDB" id="A0AAE1UYE2"/>
<name>A0AAE1UYE2_9SOLA</name>
<reference evidence="3" key="1">
    <citation type="submission" date="2023-12" db="EMBL/GenBank/DDBJ databases">
        <title>Genome assembly of Anisodus tanguticus.</title>
        <authorList>
            <person name="Wang Y.-J."/>
        </authorList>
    </citation>
    <scope>NUCLEOTIDE SEQUENCE</scope>
    <source>
        <strain evidence="3">KB-2021</strain>
        <tissue evidence="3">Leaf</tissue>
    </source>
</reference>
<evidence type="ECO:0000313" key="3">
    <source>
        <dbReference type="EMBL" id="KAK4349703.1"/>
    </source>
</evidence>
<comment type="caution">
    <text evidence="3">The sequence shown here is derived from an EMBL/GenBank/DDBJ whole genome shotgun (WGS) entry which is preliminary data.</text>
</comment>
<evidence type="ECO:0000259" key="2">
    <source>
        <dbReference type="Pfam" id="PF22922"/>
    </source>
</evidence>